<dbReference type="Pfam" id="PF18132">
    <property type="entry name" value="Tyrosinase_C"/>
    <property type="match status" value="1"/>
</dbReference>
<evidence type="ECO:0000256" key="2">
    <source>
        <dbReference type="ARBA" id="ARBA00009928"/>
    </source>
</evidence>
<dbReference type="InterPro" id="IPR002227">
    <property type="entry name" value="Tyrosinase_Cu-bd"/>
</dbReference>
<evidence type="ECO:0000256" key="7">
    <source>
        <dbReference type="ARBA" id="ARBA00023033"/>
    </source>
</evidence>
<keyword evidence="4" id="KW-0479">Metal-binding</keyword>
<comment type="catalytic activity">
    <reaction evidence="10">
        <text>L-tyrosine + O2 = L-dopaquinone + H2O</text>
        <dbReference type="Rhea" id="RHEA:18117"/>
        <dbReference type="ChEBI" id="CHEBI:15377"/>
        <dbReference type="ChEBI" id="CHEBI:15379"/>
        <dbReference type="ChEBI" id="CHEBI:57924"/>
        <dbReference type="ChEBI" id="CHEBI:58315"/>
        <dbReference type="EC" id="1.14.18.1"/>
    </reaction>
</comment>
<feature type="region of interest" description="Disordered" evidence="11">
    <location>
        <begin position="419"/>
        <end position="439"/>
    </location>
</feature>
<evidence type="ECO:0000313" key="13">
    <source>
        <dbReference type="EMBL" id="CAI6332145.1"/>
    </source>
</evidence>
<proteinExistence type="inferred from homology"/>
<evidence type="ECO:0000256" key="10">
    <source>
        <dbReference type="ARBA" id="ARBA00048881"/>
    </source>
</evidence>
<comment type="catalytic activity">
    <reaction evidence="9">
        <text>2 L-dopa + O2 = 2 L-dopaquinone + 2 H2O</text>
        <dbReference type="Rhea" id="RHEA:34287"/>
        <dbReference type="ChEBI" id="CHEBI:15377"/>
        <dbReference type="ChEBI" id="CHEBI:15379"/>
        <dbReference type="ChEBI" id="CHEBI:57504"/>
        <dbReference type="ChEBI" id="CHEBI:57924"/>
        <dbReference type="EC" id="1.14.18.1"/>
    </reaction>
</comment>
<evidence type="ECO:0000256" key="1">
    <source>
        <dbReference type="ARBA" id="ARBA00001973"/>
    </source>
</evidence>
<dbReference type="EC" id="1.14.18.1" evidence="3"/>
<keyword evidence="14" id="KW-1185">Reference proteome</keyword>
<evidence type="ECO:0000256" key="9">
    <source>
        <dbReference type="ARBA" id="ARBA00048233"/>
    </source>
</evidence>
<comment type="cofactor">
    <cofactor evidence="1">
        <name>Cu(2+)</name>
        <dbReference type="ChEBI" id="CHEBI:29036"/>
    </cofactor>
</comment>
<evidence type="ECO:0000256" key="5">
    <source>
        <dbReference type="ARBA" id="ARBA00023002"/>
    </source>
</evidence>
<organism evidence="13 14">
    <name type="scientific">Periconia digitata</name>
    <dbReference type="NCBI Taxonomy" id="1303443"/>
    <lineage>
        <taxon>Eukaryota</taxon>
        <taxon>Fungi</taxon>
        <taxon>Dikarya</taxon>
        <taxon>Ascomycota</taxon>
        <taxon>Pezizomycotina</taxon>
        <taxon>Dothideomycetes</taxon>
        <taxon>Pleosporomycetidae</taxon>
        <taxon>Pleosporales</taxon>
        <taxon>Massarineae</taxon>
        <taxon>Periconiaceae</taxon>
        <taxon>Periconia</taxon>
    </lineage>
</organism>
<reference evidence="13" key="1">
    <citation type="submission" date="2023-01" db="EMBL/GenBank/DDBJ databases">
        <authorList>
            <person name="Van Ghelder C."/>
            <person name="Rancurel C."/>
        </authorList>
    </citation>
    <scope>NUCLEOTIDE SEQUENCE</scope>
    <source>
        <strain evidence="13">CNCM I-4278</strain>
    </source>
</reference>
<keyword evidence="5" id="KW-0560">Oxidoreductase</keyword>
<evidence type="ECO:0000313" key="14">
    <source>
        <dbReference type="Proteomes" id="UP001152607"/>
    </source>
</evidence>
<dbReference type="PANTHER" id="PTHR11474:SF76">
    <property type="entry name" value="SHKT DOMAIN-CONTAINING PROTEIN"/>
    <property type="match status" value="1"/>
</dbReference>
<dbReference type="GO" id="GO:0042438">
    <property type="term" value="P:melanin biosynthetic process"/>
    <property type="evidence" value="ECO:0007669"/>
    <property type="project" value="UniProtKB-KW"/>
</dbReference>
<dbReference type="SUPFAM" id="SSF48056">
    <property type="entry name" value="Di-copper centre-containing domain"/>
    <property type="match status" value="1"/>
</dbReference>
<keyword evidence="8" id="KW-0470">Melanin biosynthesis</keyword>
<dbReference type="InterPro" id="IPR041640">
    <property type="entry name" value="Tyrosinase_C"/>
</dbReference>
<dbReference type="PANTHER" id="PTHR11474">
    <property type="entry name" value="TYROSINASE FAMILY MEMBER"/>
    <property type="match status" value="1"/>
</dbReference>
<evidence type="ECO:0000259" key="12">
    <source>
        <dbReference type="PROSITE" id="PS00498"/>
    </source>
</evidence>
<sequence>MAADAFRIPYWDWALGQQGEEFPDIFTTPLATVIGPDGNQQTIPNPLYQYQFHPASSSDFESPWAQMNTTLRCPTSHAFDAESQQQMVRAHYMTYRRGIHDGVAKAFSSATYNAFASELEIHHGTVHFLAGCMDPYAGHFWDTEYSAFDPIFMIVHANADRLMAMYQAAHPNNWVEPKNSGETGNFWIPNFSNLHADLPMPPFWKDGQNFYTPNDIRNVSVLGYAYPETQYWLYPTTEYWRMAVNESIARYYSPSARGTLTALSDMGSSSTTHLLADTTFTDWIIKTKTPVLDLPSKFYVVFSFVGLPSPEKSIEVGTWTRQTTGRRDTQARSHYSVNRNRRSYAHNQPDLENTISLTSSLLDQVMAGNLKSLSAADVVPYLTKHLTWQVITGKDLIQGKMQDITVEVLSTEVRIPDDPTQALEYSSHSTPYPEVTDKQ</sequence>
<dbReference type="AlphaFoldDB" id="A0A9W4UC03"/>
<dbReference type="EMBL" id="CAOQHR010000003">
    <property type="protein sequence ID" value="CAI6332145.1"/>
    <property type="molecule type" value="Genomic_DNA"/>
</dbReference>
<evidence type="ECO:0000256" key="8">
    <source>
        <dbReference type="ARBA" id="ARBA00023101"/>
    </source>
</evidence>
<dbReference type="Pfam" id="PF00264">
    <property type="entry name" value="Tyrosinase"/>
    <property type="match status" value="1"/>
</dbReference>
<comment type="similarity">
    <text evidence="2">Belongs to the tyrosinase family.</text>
</comment>
<dbReference type="OrthoDB" id="6132182at2759"/>
<accession>A0A9W4UC03</accession>
<dbReference type="Gene3D" id="1.10.1280.10">
    <property type="entry name" value="Di-copper center containing domain from catechol oxidase"/>
    <property type="match status" value="1"/>
</dbReference>
<name>A0A9W4UC03_9PLEO</name>
<dbReference type="InterPro" id="IPR050316">
    <property type="entry name" value="Tyrosinase/Hemocyanin"/>
</dbReference>
<dbReference type="Proteomes" id="UP001152607">
    <property type="component" value="Unassembled WGS sequence"/>
</dbReference>
<dbReference type="GO" id="GO:0004503">
    <property type="term" value="F:tyrosinase activity"/>
    <property type="evidence" value="ECO:0007669"/>
    <property type="project" value="UniProtKB-EC"/>
</dbReference>
<keyword evidence="6" id="KW-0186">Copper</keyword>
<dbReference type="PROSITE" id="PS00498">
    <property type="entry name" value="TYROSINASE_2"/>
    <property type="match status" value="1"/>
</dbReference>
<dbReference type="InterPro" id="IPR008922">
    <property type="entry name" value="Di-copper_centre_dom_sf"/>
</dbReference>
<gene>
    <name evidence="13" type="ORF">PDIGIT_LOCUS5175</name>
</gene>
<dbReference type="GO" id="GO:0046872">
    <property type="term" value="F:metal ion binding"/>
    <property type="evidence" value="ECO:0007669"/>
    <property type="project" value="UniProtKB-KW"/>
</dbReference>
<evidence type="ECO:0000256" key="11">
    <source>
        <dbReference type="SAM" id="MobiDB-lite"/>
    </source>
</evidence>
<keyword evidence="7" id="KW-0503">Monooxygenase</keyword>
<evidence type="ECO:0000256" key="4">
    <source>
        <dbReference type="ARBA" id="ARBA00022723"/>
    </source>
</evidence>
<comment type="caution">
    <text evidence="13">The sequence shown here is derived from an EMBL/GenBank/DDBJ whole genome shotgun (WGS) entry which is preliminary data.</text>
</comment>
<evidence type="ECO:0000256" key="6">
    <source>
        <dbReference type="ARBA" id="ARBA00023008"/>
    </source>
</evidence>
<feature type="domain" description="Tyrosinase copper-binding" evidence="12">
    <location>
        <begin position="149"/>
        <end position="160"/>
    </location>
</feature>
<protein>
    <recommendedName>
        <fullName evidence="3">tyrosinase</fullName>
        <ecNumber evidence="3">1.14.18.1</ecNumber>
    </recommendedName>
</protein>
<evidence type="ECO:0000256" key="3">
    <source>
        <dbReference type="ARBA" id="ARBA00011906"/>
    </source>
</evidence>